<accession>A0AAV8VPA1</accession>
<keyword evidence="2" id="KW-0472">Membrane</keyword>
<proteinExistence type="predicted"/>
<feature type="compositionally biased region" description="Basic and acidic residues" evidence="1">
    <location>
        <begin position="51"/>
        <end position="65"/>
    </location>
</feature>
<evidence type="ECO:0000259" key="3">
    <source>
        <dbReference type="Pfam" id="PF10469"/>
    </source>
</evidence>
<dbReference type="Gene3D" id="3.90.1140.10">
    <property type="entry name" value="Cyclic phosphodiesterase"/>
    <property type="match status" value="1"/>
</dbReference>
<protein>
    <recommendedName>
        <fullName evidence="3">A-kinase anchor protein 7-like phosphoesterase domain-containing protein</fullName>
    </recommendedName>
</protein>
<dbReference type="PANTHER" id="PTHR13360">
    <property type="entry name" value="ACTIVATING SIGNAL COINTEGRATOR 1 COMPLEX SUBUNIT 1"/>
    <property type="match status" value="1"/>
</dbReference>
<gene>
    <name evidence="4" type="ORF">NQ315_016387</name>
</gene>
<feature type="transmembrane region" description="Helical" evidence="2">
    <location>
        <begin position="119"/>
        <end position="144"/>
    </location>
</feature>
<dbReference type="InterPro" id="IPR009210">
    <property type="entry name" value="ASCC1"/>
</dbReference>
<evidence type="ECO:0000313" key="4">
    <source>
        <dbReference type="EMBL" id="KAJ8916247.1"/>
    </source>
</evidence>
<keyword evidence="2" id="KW-0812">Transmembrane</keyword>
<sequence>MSVMMYLLRRMKHSPFAPTQLSLNEIIMRLSSDEKLSPRMQEFKKKLREKTPIDKLEEPLGKHPYEEEEPLKPWPNNTNPHTGGNRRPEGAGTYEVRRLGEKRQSYGFLIVKPKRLVKLFVNFIRALIICGLAAGAAFTAYTVFVKLTGRSFAGGLPRRSREEKPQKSKKMLKSIRSGKPIRMWIDGKCFSIRKFKKKAKGRTVSEDVDIVDIEYENEIDTITDDNGKHSFSFHLPSIYYTKLHRFTDFDVQHLSRKTQTSISWPRYGKPGKFTIQGSDRKSIGYATNEILSVLGAIREQFTAAQFISVPILSPEVQTNFEKFKTEILNGPKITGMHESIFQSPLKLHLTVIVFALSDDREKAEAIAALEEYRNTVLSPLLEKTGPLKLRVEGIDYMQSNYKKTDVLYANVKIINETEEVNFQKIVNDIADYFYERGLVLRHTDNVKLHMTLINTKYRKESDNPSPSRKRWVKRVSFDASSIMEKYKDFVFGESDFDSIHLSLISSKGEDGFYKPLSIIKI</sequence>
<feature type="domain" description="A-kinase anchor protein 7-like phosphoesterase" evidence="3">
    <location>
        <begin position="306"/>
        <end position="520"/>
    </location>
</feature>
<keyword evidence="2" id="KW-1133">Transmembrane helix</keyword>
<dbReference type="InterPro" id="IPR019510">
    <property type="entry name" value="AKAP7-like_phosphoesterase"/>
</dbReference>
<dbReference type="Proteomes" id="UP001159042">
    <property type="component" value="Unassembled WGS sequence"/>
</dbReference>
<dbReference type="PANTHER" id="PTHR13360:SF1">
    <property type="entry name" value="ACTIVATING SIGNAL COINTEGRATOR 1 COMPLEX SUBUNIT 1"/>
    <property type="match status" value="1"/>
</dbReference>
<keyword evidence="5" id="KW-1185">Reference proteome</keyword>
<evidence type="ECO:0000256" key="1">
    <source>
        <dbReference type="SAM" id="MobiDB-lite"/>
    </source>
</evidence>
<feature type="region of interest" description="Disordered" evidence="1">
    <location>
        <begin position="51"/>
        <end position="91"/>
    </location>
</feature>
<dbReference type="AlphaFoldDB" id="A0AAV8VPA1"/>
<reference evidence="4 5" key="1">
    <citation type="journal article" date="2023" name="Insect Mol. Biol.">
        <title>Genome sequencing provides insights into the evolution of gene families encoding plant cell wall-degrading enzymes in longhorned beetles.</title>
        <authorList>
            <person name="Shin N.R."/>
            <person name="Okamura Y."/>
            <person name="Kirsch R."/>
            <person name="Pauchet Y."/>
        </authorList>
    </citation>
    <scope>NUCLEOTIDE SEQUENCE [LARGE SCALE GENOMIC DNA]</scope>
    <source>
        <strain evidence="4">EAD_L_NR</strain>
    </source>
</reference>
<dbReference type="Pfam" id="PF10469">
    <property type="entry name" value="AKAP7_NLS"/>
    <property type="match status" value="1"/>
</dbReference>
<dbReference type="EMBL" id="JANEYG010000044">
    <property type="protein sequence ID" value="KAJ8916247.1"/>
    <property type="molecule type" value="Genomic_DNA"/>
</dbReference>
<organism evidence="4 5">
    <name type="scientific">Exocentrus adspersus</name>
    <dbReference type="NCBI Taxonomy" id="1586481"/>
    <lineage>
        <taxon>Eukaryota</taxon>
        <taxon>Metazoa</taxon>
        <taxon>Ecdysozoa</taxon>
        <taxon>Arthropoda</taxon>
        <taxon>Hexapoda</taxon>
        <taxon>Insecta</taxon>
        <taxon>Pterygota</taxon>
        <taxon>Neoptera</taxon>
        <taxon>Endopterygota</taxon>
        <taxon>Coleoptera</taxon>
        <taxon>Polyphaga</taxon>
        <taxon>Cucujiformia</taxon>
        <taxon>Chrysomeloidea</taxon>
        <taxon>Cerambycidae</taxon>
        <taxon>Lamiinae</taxon>
        <taxon>Acanthocinini</taxon>
        <taxon>Exocentrus</taxon>
    </lineage>
</organism>
<dbReference type="GO" id="GO:0005634">
    <property type="term" value="C:nucleus"/>
    <property type="evidence" value="ECO:0007669"/>
    <property type="project" value="TreeGrafter"/>
</dbReference>
<dbReference type="GO" id="GO:0006355">
    <property type="term" value="P:regulation of DNA-templated transcription"/>
    <property type="evidence" value="ECO:0007669"/>
    <property type="project" value="TreeGrafter"/>
</dbReference>
<comment type="caution">
    <text evidence="4">The sequence shown here is derived from an EMBL/GenBank/DDBJ whole genome shotgun (WGS) entry which is preliminary data.</text>
</comment>
<evidence type="ECO:0000256" key="2">
    <source>
        <dbReference type="SAM" id="Phobius"/>
    </source>
</evidence>
<name>A0AAV8VPA1_9CUCU</name>
<evidence type="ECO:0000313" key="5">
    <source>
        <dbReference type="Proteomes" id="UP001159042"/>
    </source>
</evidence>
<dbReference type="GO" id="GO:0006307">
    <property type="term" value="P:DNA alkylation repair"/>
    <property type="evidence" value="ECO:0007669"/>
    <property type="project" value="InterPro"/>
</dbReference>